<dbReference type="KEGG" id="apb:SAR116_0476"/>
<dbReference type="PROSITE" id="PS51462">
    <property type="entry name" value="NUDIX"/>
    <property type="match status" value="1"/>
</dbReference>
<keyword evidence="7" id="KW-1185">Reference proteome</keyword>
<evidence type="ECO:0000313" key="6">
    <source>
        <dbReference type="EMBL" id="ADE38719.1"/>
    </source>
</evidence>
<dbReference type="STRING" id="488538.SAR116_0476"/>
<dbReference type="InterPro" id="IPR000086">
    <property type="entry name" value="NUDIX_hydrolase_dom"/>
</dbReference>
<dbReference type="InterPro" id="IPR020084">
    <property type="entry name" value="NUDIX_hydrolase_CS"/>
</dbReference>
<sequence>MSHKIGVIPFDISGDCIAVMFVTSQNRGSWILPKGDLKANETHKQGCKREAFEEAGVRGTLLTDFPMTVVIGKSNGINVENVLVTYYPLLVTKQVNKWPEDHKRERHWSPLNKVHKITERNDYLQLIKQFDAIAPWILEIAKHKKALLQA</sequence>
<feature type="domain" description="Nudix hydrolase" evidence="5">
    <location>
        <begin position="1"/>
        <end position="131"/>
    </location>
</feature>
<dbReference type="InterPro" id="IPR015797">
    <property type="entry name" value="NUDIX_hydrolase-like_dom_sf"/>
</dbReference>
<evidence type="ECO:0000256" key="2">
    <source>
        <dbReference type="ARBA" id="ARBA00022723"/>
    </source>
</evidence>
<dbReference type="SUPFAM" id="SSF55811">
    <property type="entry name" value="Nudix"/>
    <property type="match status" value="1"/>
</dbReference>
<dbReference type="CDD" id="cd04666">
    <property type="entry name" value="NUDIX_DIPP2_like_Nudt4"/>
    <property type="match status" value="1"/>
</dbReference>
<name>D5BR05_PUNMI</name>
<proteinExistence type="predicted"/>
<evidence type="ECO:0000313" key="7">
    <source>
        <dbReference type="Proteomes" id="UP000007460"/>
    </source>
</evidence>
<dbReference type="HOGENOM" id="CLU_037162_8_1_5"/>
<dbReference type="PROSITE" id="PS00893">
    <property type="entry name" value="NUDIX_BOX"/>
    <property type="match status" value="1"/>
</dbReference>
<dbReference type="EC" id="3.6.1.-" evidence="6"/>
<dbReference type="InterPro" id="IPR047198">
    <property type="entry name" value="DDP-like_NUDIX"/>
</dbReference>
<dbReference type="GO" id="GO:0005737">
    <property type="term" value="C:cytoplasm"/>
    <property type="evidence" value="ECO:0007669"/>
    <property type="project" value="TreeGrafter"/>
</dbReference>
<keyword evidence="2" id="KW-0479">Metal-binding</keyword>
<comment type="cofactor">
    <cofactor evidence="1">
        <name>Mg(2+)</name>
        <dbReference type="ChEBI" id="CHEBI:18420"/>
    </cofactor>
</comment>
<dbReference type="PANTHER" id="PTHR12629">
    <property type="entry name" value="DIPHOSPHOINOSITOL POLYPHOSPHATE PHOSPHOHYDROLASE"/>
    <property type="match status" value="1"/>
</dbReference>
<dbReference type="AlphaFoldDB" id="D5BR05"/>
<evidence type="ECO:0000256" key="4">
    <source>
        <dbReference type="ARBA" id="ARBA00022842"/>
    </source>
</evidence>
<protein>
    <submittedName>
        <fullName evidence="6">NUDIX hydrolase</fullName>
        <ecNumber evidence="6">3.6.1.-</ecNumber>
    </submittedName>
</protein>
<gene>
    <name evidence="6" type="ordered locus">SAR116_0476</name>
</gene>
<dbReference type="RefSeq" id="WP_013045348.1">
    <property type="nucleotide sequence ID" value="NC_014010.1"/>
</dbReference>
<dbReference type="Proteomes" id="UP000007460">
    <property type="component" value="Chromosome"/>
</dbReference>
<keyword evidence="3 6" id="KW-0378">Hydrolase</keyword>
<evidence type="ECO:0000256" key="3">
    <source>
        <dbReference type="ARBA" id="ARBA00022801"/>
    </source>
</evidence>
<dbReference type="GO" id="GO:0046872">
    <property type="term" value="F:metal ion binding"/>
    <property type="evidence" value="ECO:0007669"/>
    <property type="project" value="UniProtKB-KW"/>
</dbReference>
<evidence type="ECO:0000259" key="5">
    <source>
        <dbReference type="PROSITE" id="PS51462"/>
    </source>
</evidence>
<evidence type="ECO:0000256" key="1">
    <source>
        <dbReference type="ARBA" id="ARBA00001946"/>
    </source>
</evidence>
<dbReference type="Pfam" id="PF00293">
    <property type="entry name" value="NUDIX"/>
    <property type="match status" value="1"/>
</dbReference>
<keyword evidence="4" id="KW-0460">Magnesium</keyword>
<dbReference type="GO" id="GO:0016462">
    <property type="term" value="F:pyrophosphatase activity"/>
    <property type="evidence" value="ECO:0007669"/>
    <property type="project" value="InterPro"/>
</dbReference>
<organism evidence="6 7">
    <name type="scientific">Puniceispirillum marinum (strain IMCC1322)</name>
    <dbReference type="NCBI Taxonomy" id="488538"/>
    <lineage>
        <taxon>Bacteria</taxon>
        <taxon>Pseudomonadati</taxon>
        <taxon>Pseudomonadota</taxon>
        <taxon>Alphaproteobacteria</taxon>
        <taxon>Candidatus Puniceispirillales</taxon>
        <taxon>Candidatus Puniceispirillaceae</taxon>
        <taxon>Candidatus Puniceispirillum</taxon>
    </lineage>
</organism>
<reference evidence="6 7" key="1">
    <citation type="journal article" date="2010" name="J. Bacteriol.">
        <title>Complete genome sequence of "Candidatus Puniceispirillum marinum" IMCC1322, a representative of the SAR116 clade in the Alphaproteobacteria.</title>
        <authorList>
            <person name="Oh H.M."/>
            <person name="Kwon K.K."/>
            <person name="Kang I."/>
            <person name="Kang S.G."/>
            <person name="Lee J.H."/>
            <person name="Kim S.J."/>
            <person name="Cho J.C."/>
        </authorList>
    </citation>
    <scope>NUCLEOTIDE SEQUENCE [LARGE SCALE GENOMIC DNA]</scope>
    <source>
        <strain evidence="6 7">IMCC1322</strain>
    </source>
</reference>
<dbReference type="EMBL" id="CP001751">
    <property type="protein sequence ID" value="ADE38719.1"/>
    <property type="molecule type" value="Genomic_DNA"/>
</dbReference>
<dbReference type="eggNOG" id="COG1051">
    <property type="taxonomic scope" value="Bacteria"/>
</dbReference>
<accession>D5BR05</accession>
<dbReference type="PANTHER" id="PTHR12629:SF0">
    <property type="entry name" value="DIPHOSPHOINOSITOL-POLYPHOSPHATE DIPHOSPHATASE"/>
    <property type="match status" value="1"/>
</dbReference>
<dbReference type="Gene3D" id="3.90.79.10">
    <property type="entry name" value="Nucleoside Triphosphate Pyrophosphohydrolase"/>
    <property type="match status" value="1"/>
</dbReference>
<dbReference type="OrthoDB" id="7066910at2"/>